<evidence type="ECO:0000313" key="2">
    <source>
        <dbReference type="EMBL" id="NGO81881.1"/>
    </source>
</evidence>
<accession>A0A6G4XZ59</accession>
<keyword evidence="3" id="KW-1185">Reference proteome</keyword>
<feature type="region of interest" description="Disordered" evidence="1">
    <location>
        <begin position="263"/>
        <end position="340"/>
    </location>
</feature>
<name>A0A6G4XZ59_9ACTN</name>
<feature type="compositionally biased region" description="Low complexity" evidence="1">
    <location>
        <begin position="300"/>
        <end position="331"/>
    </location>
</feature>
<feature type="compositionally biased region" description="Low complexity" evidence="1">
    <location>
        <begin position="220"/>
        <end position="231"/>
    </location>
</feature>
<feature type="region of interest" description="Disordered" evidence="1">
    <location>
        <begin position="219"/>
        <end position="250"/>
    </location>
</feature>
<feature type="compositionally biased region" description="Low complexity" evidence="1">
    <location>
        <begin position="47"/>
        <end position="81"/>
    </location>
</feature>
<feature type="compositionally biased region" description="Basic and acidic residues" evidence="1">
    <location>
        <begin position="82"/>
        <end position="98"/>
    </location>
</feature>
<feature type="compositionally biased region" description="Basic and acidic residues" evidence="1">
    <location>
        <begin position="9"/>
        <end position="18"/>
    </location>
</feature>
<gene>
    <name evidence="2" type="ORF">G6045_40500</name>
</gene>
<proteinExistence type="predicted"/>
<dbReference type="EMBL" id="JAAKZW010000454">
    <property type="protein sequence ID" value="NGO81881.1"/>
    <property type="molecule type" value="Genomic_DNA"/>
</dbReference>
<evidence type="ECO:0000256" key="1">
    <source>
        <dbReference type="SAM" id="MobiDB-lite"/>
    </source>
</evidence>
<feature type="region of interest" description="Disordered" evidence="1">
    <location>
        <begin position="1"/>
        <end position="118"/>
    </location>
</feature>
<feature type="non-terminal residue" evidence="2">
    <location>
        <position position="340"/>
    </location>
</feature>
<reference evidence="2 3" key="1">
    <citation type="submission" date="2020-02" db="EMBL/GenBank/DDBJ databases">
        <title>Whole-genome analyses of novel actinobacteria.</title>
        <authorList>
            <person name="Sahin N."/>
            <person name="Tokatli A."/>
        </authorList>
    </citation>
    <scope>NUCLEOTIDE SEQUENCE [LARGE SCALE GENOMIC DNA]</scope>
    <source>
        <strain evidence="2 3">YC504</strain>
    </source>
</reference>
<comment type="caution">
    <text evidence="2">The sequence shown here is derived from an EMBL/GenBank/DDBJ whole genome shotgun (WGS) entry which is preliminary data.</text>
</comment>
<dbReference type="AlphaFoldDB" id="A0A6G4XZ59"/>
<evidence type="ECO:0000313" key="3">
    <source>
        <dbReference type="Proteomes" id="UP000481109"/>
    </source>
</evidence>
<dbReference type="Proteomes" id="UP000481109">
    <property type="component" value="Unassembled WGS sequence"/>
</dbReference>
<protein>
    <recommendedName>
        <fullName evidence="4">Iron transporter</fullName>
    </recommendedName>
</protein>
<organism evidence="2 3">
    <name type="scientific">Streptomyces mesophilus</name>
    <dbReference type="NCBI Taxonomy" id="1775132"/>
    <lineage>
        <taxon>Bacteria</taxon>
        <taxon>Bacillati</taxon>
        <taxon>Actinomycetota</taxon>
        <taxon>Actinomycetes</taxon>
        <taxon>Kitasatosporales</taxon>
        <taxon>Streptomycetaceae</taxon>
        <taxon>Streptomyces</taxon>
    </lineage>
</organism>
<sequence length="340" mass="34534">MNRTPSPDGRPHTPERGQDATPGALTADPGSLPRQKNGEAGVPGQSAVTTDPPDTPPAVTTDPTGTPRPARDPASASAPSEAVRRGPADVSEAERPGEPRLAVRPVERPGEPGPAVRPAELPEFADLLEHPDPGAAANAAGVENLLRCWIRERNLTPEAGGDVLRIDLPASGLTLLAPVHYWSPTGWHRLGPPVFAAAPTGAPPADAVTVAALLGRETEAAAQEQPATRAQPEPEPGTTTAWPAVGDGSDLVGRVADSVRRTTEFLTLRRRPNSTPTPIPAAPGTAHADSLPAAAGADHSAPPSAAPGTASPTRLSAAPAADHSAPAPEASGTAHPTPIP</sequence>
<evidence type="ECO:0008006" key="4">
    <source>
        <dbReference type="Google" id="ProtNLM"/>
    </source>
</evidence>